<dbReference type="eggNOG" id="ENOG5030CEF">
    <property type="taxonomic scope" value="Bacteria"/>
</dbReference>
<accession>A0A0A5GDS1</accession>
<proteinExistence type="predicted"/>
<dbReference type="STRING" id="1385511.GCA_000425225_02615"/>
<dbReference type="AlphaFoldDB" id="A0A0A5GDS1"/>
<evidence type="ECO:0000313" key="2">
    <source>
        <dbReference type="EMBL" id="KGX90134.1"/>
    </source>
</evidence>
<keyword evidence="3" id="KW-1185">Reference proteome</keyword>
<gene>
    <name evidence="2" type="ORF">N783_01190</name>
</gene>
<evidence type="ECO:0000313" key="3">
    <source>
        <dbReference type="Proteomes" id="UP000030403"/>
    </source>
</evidence>
<dbReference type="Proteomes" id="UP000030403">
    <property type="component" value="Unassembled WGS sequence"/>
</dbReference>
<keyword evidence="1" id="KW-0812">Transmembrane</keyword>
<evidence type="ECO:0000256" key="1">
    <source>
        <dbReference type="SAM" id="Phobius"/>
    </source>
</evidence>
<dbReference type="RefSeq" id="WP_027446298.1">
    <property type="nucleotide sequence ID" value="NZ_AULJ01000032.1"/>
</dbReference>
<dbReference type="EMBL" id="AVPF01000009">
    <property type="protein sequence ID" value="KGX90134.1"/>
    <property type="molecule type" value="Genomic_DNA"/>
</dbReference>
<reference evidence="2 3" key="1">
    <citation type="submission" date="2013-08" db="EMBL/GenBank/DDBJ databases">
        <authorList>
            <person name="Huang J."/>
            <person name="Wang G."/>
        </authorList>
    </citation>
    <scope>NUCLEOTIDE SEQUENCE [LARGE SCALE GENOMIC DNA]</scope>
    <source>
        <strain evidence="2 3">BH030004</strain>
    </source>
</reference>
<name>A0A0A5GDS1_9BACI</name>
<protein>
    <submittedName>
        <fullName evidence="2">Uncharacterized protein</fullName>
    </submittedName>
</protein>
<organism evidence="2 3">
    <name type="scientific">Pontibacillus marinus BH030004 = DSM 16465</name>
    <dbReference type="NCBI Taxonomy" id="1385511"/>
    <lineage>
        <taxon>Bacteria</taxon>
        <taxon>Bacillati</taxon>
        <taxon>Bacillota</taxon>
        <taxon>Bacilli</taxon>
        <taxon>Bacillales</taxon>
        <taxon>Bacillaceae</taxon>
        <taxon>Pontibacillus</taxon>
    </lineage>
</organism>
<dbReference type="OrthoDB" id="6194834at2"/>
<feature type="transmembrane region" description="Helical" evidence="1">
    <location>
        <begin position="17"/>
        <end position="37"/>
    </location>
</feature>
<sequence length="451" mass="53571">MFRIARWLKNSKRVKKIFLYGLFVFLIFSLWFSYSVYKQQRWNAHYAVNEMYHISRLTYEDFSRMEQREFGVPYSLQKRLHNLFEETQQLKRHFNFYEENKNDLNTNLYLNGRYFIEGLSILELRHKQDLWSQTDRKYYDKLLTYVKNLSNVLKKEKEGFESTPLFAIFNVNNLSEQIEAINRLSYSYVSNHQVSEVKTMSQEKMKEMIARQVSKSAKEIRIDIQNTSDEFRSEYDFEIDGEMHGEVSPYTGLVTKINYNSRENPTQDLSKEDAEKSAVAFLNHIFEGDYNYKITYNGINHNRSYSGSGAPNIQLHSFYAVPLNGEYPYLQPFHNQFGIYIDKHTGEIGDFHITSIRNKTNNFFSNEFFTRDFKLNVSKEEAAKKLKLFKEKGLLEQHNNIEKYSFNNTGIIYSQLSGEFELVHEFRGMNKSDLLFVNATDGYLDQPYEDF</sequence>
<keyword evidence="1" id="KW-0472">Membrane</keyword>
<keyword evidence="1" id="KW-1133">Transmembrane helix</keyword>
<comment type="caution">
    <text evidence="2">The sequence shown here is derived from an EMBL/GenBank/DDBJ whole genome shotgun (WGS) entry which is preliminary data.</text>
</comment>